<evidence type="ECO:0000313" key="3">
    <source>
        <dbReference type="Proteomes" id="UP000265520"/>
    </source>
</evidence>
<dbReference type="EMBL" id="LXQA010035727">
    <property type="protein sequence ID" value="MCH97709.1"/>
    <property type="molecule type" value="Genomic_DNA"/>
</dbReference>
<protein>
    <submittedName>
        <fullName evidence="2">Uncharacterized protein</fullName>
    </submittedName>
</protein>
<keyword evidence="1" id="KW-0175">Coiled coil</keyword>
<reference evidence="2 3" key="1">
    <citation type="journal article" date="2018" name="Front. Plant Sci.">
        <title>Red Clover (Trifolium pratense) and Zigzag Clover (T. medium) - A Picture of Genomic Similarities and Differences.</title>
        <authorList>
            <person name="Dluhosova J."/>
            <person name="Istvanek J."/>
            <person name="Nedelnik J."/>
            <person name="Repkova J."/>
        </authorList>
    </citation>
    <scope>NUCLEOTIDE SEQUENCE [LARGE SCALE GENOMIC DNA]</scope>
    <source>
        <strain evidence="3">cv. 10/8</strain>
        <tissue evidence="2">Leaf</tissue>
    </source>
</reference>
<comment type="caution">
    <text evidence="2">The sequence shown here is derived from an EMBL/GenBank/DDBJ whole genome shotgun (WGS) entry which is preliminary data.</text>
</comment>
<accession>A0A392NET4</accession>
<organism evidence="2 3">
    <name type="scientific">Trifolium medium</name>
    <dbReference type="NCBI Taxonomy" id="97028"/>
    <lineage>
        <taxon>Eukaryota</taxon>
        <taxon>Viridiplantae</taxon>
        <taxon>Streptophyta</taxon>
        <taxon>Embryophyta</taxon>
        <taxon>Tracheophyta</taxon>
        <taxon>Spermatophyta</taxon>
        <taxon>Magnoliopsida</taxon>
        <taxon>eudicotyledons</taxon>
        <taxon>Gunneridae</taxon>
        <taxon>Pentapetalae</taxon>
        <taxon>rosids</taxon>
        <taxon>fabids</taxon>
        <taxon>Fabales</taxon>
        <taxon>Fabaceae</taxon>
        <taxon>Papilionoideae</taxon>
        <taxon>50 kb inversion clade</taxon>
        <taxon>NPAAA clade</taxon>
        <taxon>Hologalegina</taxon>
        <taxon>IRL clade</taxon>
        <taxon>Trifolieae</taxon>
        <taxon>Trifolium</taxon>
    </lineage>
</organism>
<evidence type="ECO:0000256" key="1">
    <source>
        <dbReference type="SAM" id="Coils"/>
    </source>
</evidence>
<dbReference type="Proteomes" id="UP000265520">
    <property type="component" value="Unassembled WGS sequence"/>
</dbReference>
<feature type="coiled-coil region" evidence="1">
    <location>
        <begin position="19"/>
        <end position="53"/>
    </location>
</feature>
<proteinExistence type="predicted"/>
<name>A0A392NET4_9FABA</name>
<evidence type="ECO:0000313" key="2">
    <source>
        <dbReference type="EMBL" id="MCH97709.1"/>
    </source>
</evidence>
<sequence>MLSHELRGVLIGRIVTHKAATMAREVKARRAELNEANKKMKEAKDSARAFEGDLKAMFGLVESNGMERNGVGLSQIPLFGFVKNEWNGV</sequence>
<dbReference type="AlphaFoldDB" id="A0A392NET4"/>
<keyword evidence="3" id="KW-1185">Reference proteome</keyword>